<dbReference type="PIRSF" id="PIRSF003095">
    <property type="entry name" value="Trigger_factor"/>
    <property type="match status" value="1"/>
</dbReference>
<comment type="catalytic activity">
    <reaction evidence="1 12 13">
        <text>[protein]-peptidylproline (omega=180) = [protein]-peptidylproline (omega=0)</text>
        <dbReference type="Rhea" id="RHEA:16237"/>
        <dbReference type="Rhea" id="RHEA-COMP:10747"/>
        <dbReference type="Rhea" id="RHEA-COMP:10748"/>
        <dbReference type="ChEBI" id="CHEBI:83833"/>
        <dbReference type="ChEBI" id="CHEBI:83834"/>
        <dbReference type="EC" id="5.2.1.8"/>
    </reaction>
</comment>
<dbReference type="HAMAP" id="MF_00303">
    <property type="entry name" value="Trigger_factor_Tig"/>
    <property type="match status" value="1"/>
</dbReference>
<keyword evidence="12" id="KW-0963">Cytoplasm</keyword>
<dbReference type="AlphaFoldDB" id="A0A1D8QVX2"/>
<dbReference type="RefSeq" id="WP_070323289.1">
    <property type="nucleotide sequence ID" value="NZ_CP015164.1"/>
</dbReference>
<dbReference type="Gene3D" id="1.10.3120.10">
    <property type="entry name" value="Trigger factor, C-terminal domain"/>
    <property type="match status" value="1"/>
</dbReference>
<dbReference type="EMBL" id="CP015164">
    <property type="protein sequence ID" value="AOW46467.1"/>
    <property type="molecule type" value="Genomic_DNA"/>
</dbReference>
<keyword evidence="5 12" id="KW-0132">Cell division</keyword>
<comment type="subcellular location">
    <subcellularLocation>
        <location evidence="12">Cytoplasm</location>
    </subcellularLocation>
    <text evidence="12">About half TF is bound to the ribosome near the polypeptide exit tunnel while the other half is free in the cytoplasm.</text>
</comment>
<reference evidence="17" key="1">
    <citation type="submission" date="2016-04" db="EMBL/GenBank/DDBJ databases">
        <authorList>
            <person name="Jeon C.O."/>
            <person name="Cho G.Y."/>
            <person name="Jeong H.I."/>
            <person name="Kim K.H."/>
        </authorList>
    </citation>
    <scope>NUCLEOTIDE SEQUENCE [LARGE SCALE GENOMIC DNA]</scope>
    <source>
        <strain evidence="17">LMG 1590</strain>
    </source>
</reference>
<evidence type="ECO:0000256" key="1">
    <source>
        <dbReference type="ARBA" id="ARBA00000971"/>
    </source>
</evidence>
<keyword evidence="8 12" id="KW-0413">Isomerase</keyword>
<dbReference type="GO" id="GO:0043022">
    <property type="term" value="F:ribosome binding"/>
    <property type="evidence" value="ECO:0007669"/>
    <property type="project" value="TreeGrafter"/>
</dbReference>
<evidence type="ECO:0000313" key="16">
    <source>
        <dbReference type="EMBL" id="AOW46467.1"/>
    </source>
</evidence>
<evidence type="ECO:0000256" key="14">
    <source>
        <dbReference type="RuleBase" id="RU003914"/>
    </source>
</evidence>
<gene>
    <name evidence="12" type="primary">tig</name>
    <name evidence="16" type="ORF">A4S02_06460</name>
</gene>
<dbReference type="GO" id="GO:0051301">
    <property type="term" value="P:cell division"/>
    <property type="evidence" value="ECO:0007669"/>
    <property type="project" value="UniProtKB-KW"/>
</dbReference>
<sequence length="444" mass="49380">MQVTETLSEGLKRGFTVTVPAAEIASKRDARLKEVAANLNLPGFRPGKVPVSLAKQRYGESVWAEVLEQTVSDALRNVFDERGIRPAGQPKVDLVSGQVDDGKDLEFTVEAELLPEIAVPDLSDLTLTRLKANVSDEAINKVLEDIAKRGRTFEVVEEARPITKGDVVAIDFVGKRDGVPFEGGSAEDVNVEIGGEGFIPGFAEQIEGMQPGEEKVITVTFPEDYGATELAGKEATFDIKAKQIKKPVDAPIDDELAKKMGFESLDQLKDLIRKQIEGEYDQLSRLRIKRELLDELAKKTDFTAPEGMVDAEFNQIWARVEEDRKSGQLDDEDKNKDEETLRADYRKIAERRVKLGLLLAEIGRKNNITVTPDELGRAVRAEAMRYPGQEKQVFEFFQKNPQAAESLRGPIFENKVVDYLIELAKVTDKEVTPEELSDIPPANI</sequence>
<evidence type="ECO:0000256" key="8">
    <source>
        <dbReference type="ARBA" id="ARBA00023235"/>
    </source>
</evidence>
<dbReference type="PROSITE" id="PS50059">
    <property type="entry name" value="FKBP_PPIASE"/>
    <property type="match status" value="1"/>
</dbReference>
<evidence type="ECO:0000256" key="3">
    <source>
        <dbReference type="ARBA" id="ARBA00013194"/>
    </source>
</evidence>
<comment type="domain">
    <text evidence="12">Consists of 3 domains; the N-terminus binds the ribosome, the middle domain has PPIase activity, while the C-terminus has intrinsic chaperone activity on its own.</text>
</comment>
<dbReference type="GO" id="GO:0005737">
    <property type="term" value="C:cytoplasm"/>
    <property type="evidence" value="ECO:0007669"/>
    <property type="project" value="UniProtKB-SubCell"/>
</dbReference>
<comment type="similarity">
    <text evidence="2 12 14">Belongs to the FKBP-type PPIase family. Tig subfamily.</text>
</comment>
<dbReference type="Pfam" id="PF00254">
    <property type="entry name" value="FKBP_C"/>
    <property type="match status" value="1"/>
</dbReference>
<evidence type="ECO:0000256" key="12">
    <source>
        <dbReference type="HAMAP-Rule" id="MF_00303"/>
    </source>
</evidence>
<evidence type="ECO:0000256" key="13">
    <source>
        <dbReference type="PROSITE-ProRule" id="PRU00277"/>
    </source>
</evidence>
<dbReference type="InterPro" id="IPR005215">
    <property type="entry name" value="Trig_fac"/>
</dbReference>
<accession>A0A1D8QVX2</accession>
<evidence type="ECO:0000256" key="9">
    <source>
        <dbReference type="ARBA" id="ARBA00023306"/>
    </source>
</evidence>
<dbReference type="SUPFAM" id="SSF54534">
    <property type="entry name" value="FKBP-like"/>
    <property type="match status" value="1"/>
</dbReference>
<comment type="function">
    <text evidence="10 12">Involved in protein export. Acts as a chaperone by maintaining the newly synthesized protein in an open conformation. Functions as a peptidyl-prolyl cis-trans isomerase.</text>
</comment>
<dbReference type="InterPro" id="IPR001179">
    <property type="entry name" value="PPIase_FKBP_dom"/>
</dbReference>
<dbReference type="InterPro" id="IPR036611">
    <property type="entry name" value="Trigger_fac_ribosome-bd_sf"/>
</dbReference>
<feature type="domain" description="PPIase FKBP-type" evidence="15">
    <location>
        <begin position="165"/>
        <end position="227"/>
    </location>
</feature>
<evidence type="ECO:0000256" key="6">
    <source>
        <dbReference type="ARBA" id="ARBA00023110"/>
    </source>
</evidence>
<dbReference type="PANTHER" id="PTHR30560:SF3">
    <property type="entry name" value="TRIGGER FACTOR-LIKE PROTEIN TIG, CHLOROPLASTIC"/>
    <property type="match status" value="1"/>
</dbReference>
<evidence type="ECO:0000256" key="4">
    <source>
        <dbReference type="ARBA" id="ARBA00016902"/>
    </source>
</evidence>
<keyword evidence="6 12" id="KW-0697">Rotamase</keyword>
<evidence type="ECO:0000256" key="11">
    <source>
        <dbReference type="ARBA" id="ARBA00029986"/>
    </source>
</evidence>
<dbReference type="InterPro" id="IPR008880">
    <property type="entry name" value="Trigger_fac_C"/>
</dbReference>
<keyword evidence="17" id="KW-1185">Reference proteome</keyword>
<dbReference type="Pfam" id="PF05697">
    <property type="entry name" value="Trigger_N"/>
    <property type="match status" value="1"/>
</dbReference>
<dbReference type="InterPro" id="IPR037041">
    <property type="entry name" value="Trigger_fac_C_sf"/>
</dbReference>
<dbReference type="GO" id="GO:0044183">
    <property type="term" value="F:protein folding chaperone"/>
    <property type="evidence" value="ECO:0007669"/>
    <property type="project" value="TreeGrafter"/>
</dbReference>
<dbReference type="InterPro" id="IPR008881">
    <property type="entry name" value="Trigger_fac_ribosome-bd_bac"/>
</dbReference>
<dbReference type="GO" id="GO:0043335">
    <property type="term" value="P:protein unfolding"/>
    <property type="evidence" value="ECO:0007669"/>
    <property type="project" value="TreeGrafter"/>
</dbReference>
<dbReference type="SUPFAM" id="SSF109998">
    <property type="entry name" value="Triger factor/SurA peptide-binding domain-like"/>
    <property type="match status" value="1"/>
</dbReference>
<dbReference type="PANTHER" id="PTHR30560">
    <property type="entry name" value="TRIGGER FACTOR CHAPERONE AND PEPTIDYL-PROLYL CIS/TRANS ISOMERASE"/>
    <property type="match status" value="1"/>
</dbReference>
<evidence type="ECO:0000259" key="15">
    <source>
        <dbReference type="PROSITE" id="PS50059"/>
    </source>
</evidence>
<dbReference type="GO" id="GO:0015031">
    <property type="term" value="P:protein transport"/>
    <property type="evidence" value="ECO:0007669"/>
    <property type="project" value="UniProtKB-UniRule"/>
</dbReference>
<dbReference type="GO" id="GO:0003755">
    <property type="term" value="F:peptidyl-prolyl cis-trans isomerase activity"/>
    <property type="evidence" value="ECO:0007669"/>
    <property type="project" value="UniProtKB-UniRule"/>
</dbReference>
<name>A0A1D8QVX2_9PROT</name>
<dbReference type="Proteomes" id="UP000175973">
    <property type="component" value="Chromosome"/>
</dbReference>
<organism evidence="16 17">
    <name type="scientific">Acetobacter ascendens</name>
    <dbReference type="NCBI Taxonomy" id="481146"/>
    <lineage>
        <taxon>Bacteria</taxon>
        <taxon>Pseudomonadati</taxon>
        <taxon>Pseudomonadota</taxon>
        <taxon>Alphaproteobacteria</taxon>
        <taxon>Acetobacterales</taxon>
        <taxon>Acetobacteraceae</taxon>
        <taxon>Acetobacter</taxon>
    </lineage>
</organism>
<dbReference type="GO" id="GO:0051083">
    <property type="term" value="P:'de novo' cotranslational protein folding"/>
    <property type="evidence" value="ECO:0007669"/>
    <property type="project" value="TreeGrafter"/>
</dbReference>
<keyword evidence="9 12" id="KW-0131">Cell cycle</keyword>
<dbReference type="FunFam" id="3.10.50.40:FF:000001">
    <property type="entry name" value="Trigger factor"/>
    <property type="match status" value="1"/>
</dbReference>
<evidence type="ECO:0000256" key="7">
    <source>
        <dbReference type="ARBA" id="ARBA00023186"/>
    </source>
</evidence>
<evidence type="ECO:0000256" key="10">
    <source>
        <dbReference type="ARBA" id="ARBA00024849"/>
    </source>
</evidence>
<dbReference type="InterPro" id="IPR027304">
    <property type="entry name" value="Trigger_fact/SurA_dom_sf"/>
</dbReference>
<dbReference type="InterPro" id="IPR046357">
    <property type="entry name" value="PPIase_dom_sf"/>
</dbReference>
<dbReference type="EC" id="5.2.1.8" evidence="3 12"/>
<dbReference type="SUPFAM" id="SSF102735">
    <property type="entry name" value="Trigger factor ribosome-binding domain"/>
    <property type="match status" value="1"/>
</dbReference>
<evidence type="ECO:0000313" key="17">
    <source>
        <dbReference type="Proteomes" id="UP000175973"/>
    </source>
</evidence>
<dbReference type="KEGG" id="aasc:A4S02_06460"/>
<evidence type="ECO:0000256" key="2">
    <source>
        <dbReference type="ARBA" id="ARBA00005464"/>
    </source>
</evidence>
<proteinExistence type="inferred from homology"/>
<dbReference type="Gene3D" id="3.30.70.1050">
    <property type="entry name" value="Trigger factor ribosome-binding domain"/>
    <property type="match status" value="1"/>
</dbReference>
<dbReference type="NCBIfam" id="TIGR00115">
    <property type="entry name" value="tig"/>
    <property type="match status" value="1"/>
</dbReference>
<keyword evidence="7 12" id="KW-0143">Chaperone</keyword>
<dbReference type="Pfam" id="PF05698">
    <property type="entry name" value="Trigger_C"/>
    <property type="match status" value="1"/>
</dbReference>
<dbReference type="Gene3D" id="3.10.50.40">
    <property type="match status" value="1"/>
</dbReference>
<protein>
    <recommendedName>
        <fullName evidence="4 12">Trigger factor</fullName>
        <shortName evidence="12">TF</shortName>
        <ecNumber evidence="3 12">5.2.1.8</ecNumber>
    </recommendedName>
    <alternativeName>
        <fullName evidence="11 12">PPIase</fullName>
    </alternativeName>
</protein>
<evidence type="ECO:0000256" key="5">
    <source>
        <dbReference type="ARBA" id="ARBA00022618"/>
    </source>
</evidence>